<organism evidence="1 2">
    <name type="scientific">Oleispira antarctica RB-8</name>
    <dbReference type="NCBI Taxonomy" id="698738"/>
    <lineage>
        <taxon>Bacteria</taxon>
        <taxon>Pseudomonadati</taxon>
        <taxon>Pseudomonadota</taxon>
        <taxon>Gammaproteobacteria</taxon>
        <taxon>Oceanospirillales</taxon>
        <taxon>Oceanospirillaceae</taxon>
        <taxon>Oleispira</taxon>
    </lineage>
</organism>
<protein>
    <submittedName>
        <fullName evidence="1">Uncharacterized protein</fullName>
    </submittedName>
</protein>
<evidence type="ECO:0000313" key="2">
    <source>
        <dbReference type="Proteomes" id="UP000032749"/>
    </source>
</evidence>
<name>R4YUH1_OLEAN</name>
<dbReference type="HOGENOM" id="CLU_1168854_0_0_6"/>
<evidence type="ECO:0000313" key="1">
    <source>
        <dbReference type="EMBL" id="CCK77863.1"/>
    </source>
</evidence>
<dbReference type="Proteomes" id="UP000032749">
    <property type="component" value="Chromosome"/>
</dbReference>
<dbReference type="KEGG" id="oai:OLEAN_C36870"/>
<proteinExistence type="predicted"/>
<dbReference type="OrthoDB" id="6310938at2"/>
<gene>
    <name evidence="1" type="ORF">OLEAN_C36870</name>
</gene>
<reference evidence="1 2" key="1">
    <citation type="journal article" date="2013" name="Nat. Commun.">
        <title>Genome sequence and functional genomic analysis of the oil-degrading bacterium Oleispira antarctica.</title>
        <authorList>
            <person name="Kube M."/>
            <person name="Chernikova T.N."/>
            <person name="Al-Ramahi Y."/>
            <person name="Beloqui A."/>
            <person name="Lopez-Cortez N."/>
            <person name="Guazzaroni M.E."/>
            <person name="Heipieper H.J."/>
            <person name="Klages S."/>
            <person name="Kotsyurbenko O.R."/>
            <person name="Langer I."/>
            <person name="Nechitaylo T.Y."/>
            <person name="Lunsdorf H."/>
            <person name="Fernandez M."/>
            <person name="Juarez S."/>
            <person name="Ciordia S."/>
            <person name="Singer A."/>
            <person name="Kagan O."/>
            <person name="Egorova O."/>
            <person name="Petit P.A."/>
            <person name="Stogios P."/>
            <person name="Kim Y."/>
            <person name="Tchigvintsev A."/>
            <person name="Flick R."/>
            <person name="Denaro R."/>
            <person name="Genovese M."/>
            <person name="Albar J.P."/>
            <person name="Reva O.N."/>
            <person name="Martinez-Gomariz M."/>
            <person name="Tran H."/>
            <person name="Ferrer M."/>
            <person name="Savchenko A."/>
            <person name="Yakunin A.F."/>
            <person name="Yakimov M.M."/>
            <person name="Golyshina O.V."/>
            <person name="Reinhardt R."/>
            <person name="Golyshin P.N."/>
        </authorList>
    </citation>
    <scope>NUCLEOTIDE SEQUENCE [LARGE SCALE GENOMIC DNA]</scope>
</reference>
<dbReference type="EMBL" id="FO203512">
    <property type="protein sequence ID" value="CCK77863.1"/>
    <property type="molecule type" value="Genomic_DNA"/>
</dbReference>
<dbReference type="AlphaFoldDB" id="R4YUH1"/>
<keyword evidence="2" id="KW-1185">Reference proteome</keyword>
<sequence>MDINGVALTQGGTANIKGTKTPSIVASVTAPPKMVEKDANGLASSEQKAADGMQVMRITRTPSRGVEPTREEKLASSARVLEIFIRELPAKTEQLSNQFSYIEKKVEEKIGDAANSVWDFSIDKDGAIVVVSKELSDKNKAIIEKIIGTSGLMEGFSSLQSVMIEVLEEDRTTALYSSNIGKYDLTKDNFSDIIYFKEFMNSAGDDGRMNETAEAFVQQLQARAVEEYNKKMEAIDVYA</sequence>
<accession>R4YUH1</accession>